<keyword evidence="3" id="KW-0547">Nucleotide-binding</keyword>
<protein>
    <submittedName>
        <fullName evidence="3">ATP-binding protein</fullName>
    </submittedName>
</protein>
<feature type="domain" description="Histidine kinase/HSP90-like ATPase" evidence="2">
    <location>
        <begin position="28"/>
        <end position="137"/>
    </location>
</feature>
<dbReference type="Pfam" id="PF13581">
    <property type="entry name" value="HATPase_c_2"/>
    <property type="match status" value="1"/>
</dbReference>
<evidence type="ECO:0000313" key="3">
    <source>
        <dbReference type="EMBL" id="NBE50743.1"/>
    </source>
</evidence>
<evidence type="ECO:0000259" key="2">
    <source>
        <dbReference type="Pfam" id="PF13581"/>
    </source>
</evidence>
<reference evidence="3" key="1">
    <citation type="submission" date="2020-01" db="EMBL/GenBank/DDBJ databases">
        <title>Whole-genome analyses of novel actinobacteria.</title>
        <authorList>
            <person name="Sahin N."/>
        </authorList>
    </citation>
    <scope>NUCLEOTIDE SEQUENCE</scope>
    <source>
        <strain evidence="3">YC537</strain>
    </source>
</reference>
<dbReference type="GO" id="GO:0005524">
    <property type="term" value="F:ATP binding"/>
    <property type="evidence" value="ECO:0007669"/>
    <property type="project" value="UniProtKB-KW"/>
</dbReference>
<dbReference type="CDD" id="cd16936">
    <property type="entry name" value="HATPase_RsbW-like"/>
    <property type="match status" value="1"/>
</dbReference>
<dbReference type="EMBL" id="JAAAHS010000019">
    <property type="protein sequence ID" value="NBE50743.1"/>
    <property type="molecule type" value="Genomic_DNA"/>
</dbReference>
<keyword evidence="1" id="KW-0808">Transferase</keyword>
<evidence type="ECO:0000256" key="1">
    <source>
        <dbReference type="ARBA" id="ARBA00022527"/>
    </source>
</evidence>
<dbReference type="OrthoDB" id="4251531at2"/>
<proteinExistence type="predicted"/>
<dbReference type="PANTHER" id="PTHR35526:SF3">
    <property type="entry name" value="ANTI-SIGMA-F FACTOR RSBW"/>
    <property type="match status" value="1"/>
</dbReference>
<keyword evidence="3" id="KW-0067">ATP-binding</keyword>
<dbReference type="InterPro" id="IPR003594">
    <property type="entry name" value="HATPase_dom"/>
</dbReference>
<evidence type="ECO:0000313" key="4">
    <source>
        <dbReference type="Proteomes" id="UP000598297"/>
    </source>
</evidence>
<comment type="caution">
    <text evidence="3">The sequence shown here is derived from an EMBL/GenBank/DDBJ whole genome shotgun (WGS) entry which is preliminary data.</text>
</comment>
<dbReference type="Proteomes" id="UP000598297">
    <property type="component" value="Unassembled WGS sequence"/>
</dbReference>
<dbReference type="GO" id="GO:0004674">
    <property type="term" value="F:protein serine/threonine kinase activity"/>
    <property type="evidence" value="ECO:0007669"/>
    <property type="project" value="UniProtKB-KW"/>
</dbReference>
<keyword evidence="1" id="KW-0723">Serine/threonine-protein kinase</keyword>
<dbReference type="InterPro" id="IPR036890">
    <property type="entry name" value="HATPase_C_sf"/>
</dbReference>
<dbReference type="AlphaFoldDB" id="A0A964UMZ0"/>
<dbReference type="InterPro" id="IPR050267">
    <property type="entry name" value="Anti-sigma-factor_SerPK"/>
</dbReference>
<gene>
    <name evidence="3" type="ORF">GUY60_04720</name>
</gene>
<dbReference type="PANTHER" id="PTHR35526">
    <property type="entry name" value="ANTI-SIGMA-F FACTOR RSBW-RELATED"/>
    <property type="match status" value="1"/>
</dbReference>
<dbReference type="Gene3D" id="3.30.565.10">
    <property type="entry name" value="Histidine kinase-like ATPase, C-terminal domain"/>
    <property type="match status" value="1"/>
</dbReference>
<keyword evidence="1" id="KW-0418">Kinase</keyword>
<keyword evidence="4" id="KW-1185">Reference proteome</keyword>
<accession>A0A964UMZ0</accession>
<name>A0A964UMZ0_9ACTN</name>
<dbReference type="SUPFAM" id="SSF55874">
    <property type="entry name" value="ATPase domain of HSP90 chaperone/DNA topoisomerase II/histidine kinase"/>
    <property type="match status" value="1"/>
</dbReference>
<organism evidence="3 4">
    <name type="scientific">Streptomyces boluensis</name>
    <dbReference type="NCBI Taxonomy" id="1775135"/>
    <lineage>
        <taxon>Bacteria</taxon>
        <taxon>Bacillati</taxon>
        <taxon>Actinomycetota</taxon>
        <taxon>Actinomycetes</taxon>
        <taxon>Kitasatosporales</taxon>
        <taxon>Streptomycetaceae</taxon>
        <taxon>Streptomyces</taxon>
    </lineage>
</organism>
<sequence>MTTTLATPVPARTRPTVHIERTFRRSRKAVPQTRRFVREAITDHVPDDRADDILVCTSELATNALQHTPPGRVLRVCVTITRGTLRLEMHDASDSTPQVREAAEDDARGRGLLLVATLADDWGTSLRDGPGKIVWAVFRLAAASRNA</sequence>